<dbReference type="RefSeq" id="XP_018734679.1">
    <property type="nucleotide sequence ID" value="XM_018881531.1"/>
</dbReference>
<dbReference type="EMBL" id="CP014501">
    <property type="protein sequence ID" value="ANB12202.1"/>
    <property type="molecule type" value="Genomic_DNA"/>
</dbReference>
<sequence length="202" mass="21667">MTEKVPLTSSTAVTVNEVPSSAINPFSTTYFSTSRSRGLKVNVKALSSGTILTISPTVSTCPCTKCPPNRTWPATARSKLTWSPVFNPPKLLLRNVSGAIPILNSSLLNSVTVKQTPLTAIESPKWQSSKILEALLTVSDTPFPPDSDESNLLYSDTAGMVSGRSGGAPPAAGAPPQTPWLLLRRRLLGFWGFEPGLEWEIE</sequence>
<name>A0A167CWV2_9ASCO</name>
<evidence type="ECO:0000313" key="1">
    <source>
        <dbReference type="EMBL" id="ANB12202.1"/>
    </source>
</evidence>
<dbReference type="AlphaFoldDB" id="A0A167CWV2"/>
<protein>
    <submittedName>
        <fullName evidence="1">Uncharacterized protein</fullName>
    </submittedName>
</protein>
<dbReference type="Proteomes" id="UP000189580">
    <property type="component" value="Chromosome a"/>
</dbReference>
<organism evidence="1 2">
    <name type="scientific">Sugiyamaella lignohabitans</name>
    <dbReference type="NCBI Taxonomy" id="796027"/>
    <lineage>
        <taxon>Eukaryota</taxon>
        <taxon>Fungi</taxon>
        <taxon>Dikarya</taxon>
        <taxon>Ascomycota</taxon>
        <taxon>Saccharomycotina</taxon>
        <taxon>Dipodascomycetes</taxon>
        <taxon>Dipodascales</taxon>
        <taxon>Trichomonascaceae</taxon>
        <taxon>Sugiyamaella</taxon>
    </lineage>
</organism>
<evidence type="ECO:0000313" key="2">
    <source>
        <dbReference type="Proteomes" id="UP000189580"/>
    </source>
</evidence>
<reference evidence="1 2" key="1">
    <citation type="submission" date="2016-02" db="EMBL/GenBank/DDBJ databases">
        <title>Complete genome sequence and transcriptome regulation of the pentose utilising yeast Sugiyamaella lignohabitans.</title>
        <authorList>
            <person name="Bellasio M."/>
            <person name="Peymann A."/>
            <person name="Valli M."/>
            <person name="Sipitzky M."/>
            <person name="Graf A."/>
            <person name="Sauer M."/>
            <person name="Marx H."/>
            <person name="Mattanovich D."/>
        </authorList>
    </citation>
    <scope>NUCLEOTIDE SEQUENCE [LARGE SCALE GENOMIC DNA]</scope>
    <source>
        <strain evidence="1 2">CBS 10342</strain>
    </source>
</reference>
<accession>A0A167CWV2</accession>
<proteinExistence type="predicted"/>
<keyword evidence="2" id="KW-1185">Reference proteome</keyword>
<gene>
    <name evidence="1" type="ORF">AWJ20_446</name>
</gene>
<dbReference type="KEGG" id="slb:AWJ20_446"/>
<dbReference type="GeneID" id="30036594"/>